<dbReference type="Proteomes" id="UP000887565">
    <property type="component" value="Unplaced"/>
</dbReference>
<protein>
    <submittedName>
        <fullName evidence="2">Uncharacterized protein</fullName>
    </submittedName>
</protein>
<sequence>MELKICDKTQPTLRPLSLSLLQGKCPKRGGGAILVDGSKHHWTFSSLAMLTYKILGNVLVFIPKKEIDNLIEI</sequence>
<evidence type="ECO:0000313" key="1">
    <source>
        <dbReference type="Proteomes" id="UP000887565"/>
    </source>
</evidence>
<keyword evidence="1" id="KW-1185">Reference proteome</keyword>
<evidence type="ECO:0000313" key="2">
    <source>
        <dbReference type="WBParaSite" id="nRc.2.0.1.t25606-RA"/>
    </source>
</evidence>
<dbReference type="WBParaSite" id="nRc.2.0.1.t25606-RA">
    <property type="protein sequence ID" value="nRc.2.0.1.t25606-RA"/>
    <property type="gene ID" value="nRc.2.0.1.g25606"/>
</dbReference>
<dbReference type="AlphaFoldDB" id="A0A915JHM5"/>
<name>A0A915JHM5_ROMCU</name>
<reference evidence="2" key="1">
    <citation type="submission" date="2022-11" db="UniProtKB">
        <authorList>
            <consortium name="WormBaseParasite"/>
        </authorList>
    </citation>
    <scope>IDENTIFICATION</scope>
</reference>
<proteinExistence type="predicted"/>
<organism evidence="1 2">
    <name type="scientific">Romanomermis culicivorax</name>
    <name type="common">Nematode worm</name>
    <dbReference type="NCBI Taxonomy" id="13658"/>
    <lineage>
        <taxon>Eukaryota</taxon>
        <taxon>Metazoa</taxon>
        <taxon>Ecdysozoa</taxon>
        <taxon>Nematoda</taxon>
        <taxon>Enoplea</taxon>
        <taxon>Dorylaimia</taxon>
        <taxon>Mermithida</taxon>
        <taxon>Mermithoidea</taxon>
        <taxon>Mermithidae</taxon>
        <taxon>Romanomermis</taxon>
    </lineage>
</organism>
<accession>A0A915JHM5</accession>